<dbReference type="Proteomes" id="UP000308600">
    <property type="component" value="Unassembled WGS sequence"/>
</dbReference>
<protein>
    <submittedName>
        <fullName evidence="1">Uncharacterized protein</fullName>
    </submittedName>
</protein>
<reference evidence="1 2" key="1">
    <citation type="journal article" date="2019" name="Nat. Ecol. Evol.">
        <title>Megaphylogeny resolves global patterns of mushroom evolution.</title>
        <authorList>
            <person name="Varga T."/>
            <person name="Krizsan K."/>
            <person name="Foldi C."/>
            <person name="Dima B."/>
            <person name="Sanchez-Garcia M."/>
            <person name="Sanchez-Ramirez S."/>
            <person name="Szollosi G.J."/>
            <person name="Szarkandi J.G."/>
            <person name="Papp V."/>
            <person name="Albert L."/>
            <person name="Andreopoulos W."/>
            <person name="Angelini C."/>
            <person name="Antonin V."/>
            <person name="Barry K.W."/>
            <person name="Bougher N.L."/>
            <person name="Buchanan P."/>
            <person name="Buyck B."/>
            <person name="Bense V."/>
            <person name="Catcheside P."/>
            <person name="Chovatia M."/>
            <person name="Cooper J."/>
            <person name="Damon W."/>
            <person name="Desjardin D."/>
            <person name="Finy P."/>
            <person name="Geml J."/>
            <person name="Haridas S."/>
            <person name="Hughes K."/>
            <person name="Justo A."/>
            <person name="Karasinski D."/>
            <person name="Kautmanova I."/>
            <person name="Kiss B."/>
            <person name="Kocsube S."/>
            <person name="Kotiranta H."/>
            <person name="LaButti K.M."/>
            <person name="Lechner B.E."/>
            <person name="Liimatainen K."/>
            <person name="Lipzen A."/>
            <person name="Lukacs Z."/>
            <person name="Mihaltcheva S."/>
            <person name="Morgado L.N."/>
            <person name="Niskanen T."/>
            <person name="Noordeloos M.E."/>
            <person name="Ohm R.A."/>
            <person name="Ortiz-Santana B."/>
            <person name="Ovrebo C."/>
            <person name="Racz N."/>
            <person name="Riley R."/>
            <person name="Savchenko A."/>
            <person name="Shiryaev A."/>
            <person name="Soop K."/>
            <person name="Spirin V."/>
            <person name="Szebenyi C."/>
            <person name="Tomsovsky M."/>
            <person name="Tulloss R.E."/>
            <person name="Uehling J."/>
            <person name="Grigoriev I.V."/>
            <person name="Vagvolgyi C."/>
            <person name="Papp T."/>
            <person name="Martin F.M."/>
            <person name="Miettinen O."/>
            <person name="Hibbett D.S."/>
            <person name="Nagy L.G."/>
        </authorList>
    </citation>
    <scope>NUCLEOTIDE SEQUENCE [LARGE SCALE GENOMIC DNA]</scope>
    <source>
        <strain evidence="1 2">NL-1719</strain>
    </source>
</reference>
<name>A0ACD3AJR7_9AGAR</name>
<organism evidence="1 2">
    <name type="scientific">Pluteus cervinus</name>
    <dbReference type="NCBI Taxonomy" id="181527"/>
    <lineage>
        <taxon>Eukaryota</taxon>
        <taxon>Fungi</taxon>
        <taxon>Dikarya</taxon>
        <taxon>Basidiomycota</taxon>
        <taxon>Agaricomycotina</taxon>
        <taxon>Agaricomycetes</taxon>
        <taxon>Agaricomycetidae</taxon>
        <taxon>Agaricales</taxon>
        <taxon>Pluteineae</taxon>
        <taxon>Pluteaceae</taxon>
        <taxon>Pluteus</taxon>
    </lineage>
</organism>
<accession>A0ACD3AJR7</accession>
<proteinExistence type="predicted"/>
<sequence length="75" mass="8464">MLPLIDIAHRGLVYSLVGLSFYGLYIGYSAHEHTMQRGRELLARRETTVQLDKVQEEREIALAEAAQAALRAKHS</sequence>
<keyword evidence="2" id="KW-1185">Reference proteome</keyword>
<gene>
    <name evidence="1" type="ORF">BDN72DRAFT_845283</name>
</gene>
<evidence type="ECO:0000313" key="2">
    <source>
        <dbReference type="Proteomes" id="UP000308600"/>
    </source>
</evidence>
<dbReference type="EMBL" id="ML208430">
    <property type="protein sequence ID" value="TFK65609.1"/>
    <property type="molecule type" value="Genomic_DNA"/>
</dbReference>
<evidence type="ECO:0000313" key="1">
    <source>
        <dbReference type="EMBL" id="TFK65609.1"/>
    </source>
</evidence>